<gene>
    <name evidence="1" type="ORF">NS184_06095</name>
</gene>
<dbReference type="AlphaFoldDB" id="A0A175RZJ9"/>
<sequence>MRAILYPDLTAVHIPKLQAMLDASGEPYADGAKVSNRVLAGAQRMVTVQAIGGTGASDTIDREYHVVNVYANDEADAADLTALTRAFITARGDGTVCDGNPVVFTAINVHPSPVETVDETYRWRMIVELRRRGIQL</sequence>
<name>A0A175RZJ9_9MICO</name>
<proteinExistence type="predicted"/>
<protein>
    <recommendedName>
        <fullName evidence="3">Tail terminator</fullName>
    </recommendedName>
</protein>
<accession>A0A175RZJ9</accession>
<dbReference type="PATRIC" id="fig|33881.3.peg.1515"/>
<evidence type="ECO:0000313" key="1">
    <source>
        <dbReference type="EMBL" id="KTR08272.1"/>
    </source>
</evidence>
<evidence type="ECO:0008006" key="3">
    <source>
        <dbReference type="Google" id="ProtNLM"/>
    </source>
</evidence>
<reference evidence="1 2" key="1">
    <citation type="journal article" date="2016" name="Front. Microbiol.">
        <title>Genomic Resource of Rice Seed Associated Bacteria.</title>
        <authorList>
            <person name="Midha S."/>
            <person name="Bansal K."/>
            <person name="Sharma S."/>
            <person name="Kumar N."/>
            <person name="Patil P.P."/>
            <person name="Chaudhry V."/>
            <person name="Patil P.B."/>
        </authorList>
    </citation>
    <scope>NUCLEOTIDE SEQUENCE [LARGE SCALE GENOMIC DNA]</scope>
    <source>
        <strain evidence="1 2">NS184</strain>
    </source>
</reference>
<evidence type="ECO:0000313" key="2">
    <source>
        <dbReference type="Proteomes" id="UP000078252"/>
    </source>
</evidence>
<dbReference type="EMBL" id="LDQC01000033">
    <property type="protein sequence ID" value="KTR08272.1"/>
    <property type="molecule type" value="Genomic_DNA"/>
</dbReference>
<organism evidence="1 2">
    <name type="scientific">Curtobacterium luteum</name>
    <dbReference type="NCBI Taxonomy" id="33881"/>
    <lineage>
        <taxon>Bacteria</taxon>
        <taxon>Bacillati</taxon>
        <taxon>Actinomycetota</taxon>
        <taxon>Actinomycetes</taxon>
        <taxon>Micrococcales</taxon>
        <taxon>Microbacteriaceae</taxon>
        <taxon>Curtobacterium</taxon>
    </lineage>
</organism>
<comment type="caution">
    <text evidence="1">The sequence shown here is derived from an EMBL/GenBank/DDBJ whole genome shotgun (WGS) entry which is preliminary data.</text>
</comment>
<dbReference type="STRING" id="33881.NS184_06095"/>
<dbReference type="Proteomes" id="UP000078252">
    <property type="component" value="Unassembled WGS sequence"/>
</dbReference>